<reference evidence="2 3" key="1">
    <citation type="submission" date="2018-05" db="EMBL/GenBank/DDBJ databases">
        <title>Lujinxingia marina gen. nov. sp. nov., a new facultative anaerobic member of the class Deltaproteobacteria, and proposal of Lujinxingaceae fam. nov.</title>
        <authorList>
            <person name="Li C.-M."/>
        </authorList>
    </citation>
    <scope>NUCLEOTIDE SEQUENCE [LARGE SCALE GENOMIC DNA]</scope>
    <source>
        <strain evidence="2 3">B210</strain>
    </source>
</reference>
<sequence length="178" mass="18482">MVSASAYLKLGRRAHQSGFSQAIDGDHLSAPEADKERGGVGGAFHQQFLSGLQGELHQTEGSHLLLPLRGAQRVGSRAAAGAVAQLKATYPGWHVGVISDRQARYQRCTGHRLFGGDYELVDKGEGAQIAGGPPRGGRPVVQRAGAPVPSGQVQGPGRAVEWGTAPQGFAGAEGIVDE</sequence>
<dbReference type="EMBL" id="QHKO01000001">
    <property type="protein sequence ID" value="RAL24651.1"/>
    <property type="molecule type" value="Genomic_DNA"/>
</dbReference>
<evidence type="ECO:0000256" key="1">
    <source>
        <dbReference type="SAM" id="MobiDB-lite"/>
    </source>
</evidence>
<keyword evidence="3" id="KW-1185">Reference proteome</keyword>
<dbReference type="AlphaFoldDB" id="A0A328CBZ1"/>
<protein>
    <submittedName>
        <fullName evidence="2">Uncharacterized protein</fullName>
    </submittedName>
</protein>
<evidence type="ECO:0000313" key="2">
    <source>
        <dbReference type="EMBL" id="RAL24651.1"/>
    </source>
</evidence>
<feature type="region of interest" description="Disordered" evidence="1">
    <location>
        <begin position="125"/>
        <end position="165"/>
    </location>
</feature>
<gene>
    <name evidence="2" type="ORF">DL240_00125</name>
</gene>
<dbReference type="Proteomes" id="UP000249169">
    <property type="component" value="Unassembled WGS sequence"/>
</dbReference>
<evidence type="ECO:0000313" key="3">
    <source>
        <dbReference type="Proteomes" id="UP000249169"/>
    </source>
</evidence>
<comment type="caution">
    <text evidence="2">The sequence shown here is derived from an EMBL/GenBank/DDBJ whole genome shotgun (WGS) entry which is preliminary data.</text>
</comment>
<name>A0A328CBZ1_9DELT</name>
<feature type="compositionally biased region" description="Low complexity" evidence="1">
    <location>
        <begin position="126"/>
        <end position="146"/>
    </location>
</feature>
<accession>A0A328CBZ1</accession>
<proteinExistence type="predicted"/>
<organism evidence="2 3">
    <name type="scientific">Lujinxingia litoralis</name>
    <dbReference type="NCBI Taxonomy" id="2211119"/>
    <lineage>
        <taxon>Bacteria</taxon>
        <taxon>Deltaproteobacteria</taxon>
        <taxon>Bradymonadales</taxon>
        <taxon>Lujinxingiaceae</taxon>
        <taxon>Lujinxingia</taxon>
    </lineage>
</organism>